<protein>
    <submittedName>
        <fullName evidence="1">Uncharacterized protein</fullName>
    </submittedName>
</protein>
<evidence type="ECO:0000313" key="2">
    <source>
        <dbReference type="Proteomes" id="UP000075884"/>
    </source>
</evidence>
<reference evidence="1" key="2">
    <citation type="submission" date="2020-05" db="UniProtKB">
        <authorList>
            <consortium name="EnsemblMetazoa"/>
        </authorList>
    </citation>
    <scope>IDENTIFICATION</scope>
    <source>
        <strain evidence="1">WRAIR2</strain>
    </source>
</reference>
<reference evidence="2" key="1">
    <citation type="submission" date="2013-03" db="EMBL/GenBank/DDBJ databases">
        <title>The Genome Sequence of Anopheles dirus WRAIR2.</title>
        <authorList>
            <consortium name="The Broad Institute Genomics Platform"/>
            <person name="Neafsey D.E."/>
            <person name="Walton C."/>
            <person name="Walker B."/>
            <person name="Young S.K."/>
            <person name="Zeng Q."/>
            <person name="Gargeya S."/>
            <person name="Fitzgerald M."/>
            <person name="Haas B."/>
            <person name="Abouelleil A."/>
            <person name="Allen A.W."/>
            <person name="Alvarado L."/>
            <person name="Arachchi H.M."/>
            <person name="Berlin A.M."/>
            <person name="Chapman S.B."/>
            <person name="Gainer-Dewar J."/>
            <person name="Goldberg J."/>
            <person name="Griggs A."/>
            <person name="Gujja S."/>
            <person name="Hansen M."/>
            <person name="Howarth C."/>
            <person name="Imamovic A."/>
            <person name="Ireland A."/>
            <person name="Larimer J."/>
            <person name="McCowan C."/>
            <person name="Murphy C."/>
            <person name="Pearson M."/>
            <person name="Poon T.W."/>
            <person name="Priest M."/>
            <person name="Roberts A."/>
            <person name="Saif S."/>
            <person name="Shea T."/>
            <person name="Sisk P."/>
            <person name="Sykes S."/>
            <person name="Wortman J."/>
            <person name="Nusbaum C."/>
            <person name="Birren B."/>
        </authorList>
    </citation>
    <scope>NUCLEOTIDE SEQUENCE [LARGE SCALE GENOMIC DNA]</scope>
    <source>
        <strain evidence="2">WRAIR2</strain>
    </source>
</reference>
<keyword evidence="2" id="KW-1185">Reference proteome</keyword>
<dbReference type="AlphaFoldDB" id="A0A182MZK3"/>
<evidence type="ECO:0000313" key="1">
    <source>
        <dbReference type="EnsemblMetazoa" id="ADIR000808-PA"/>
    </source>
</evidence>
<accession>A0A182MZK3</accession>
<dbReference type="Proteomes" id="UP000075884">
    <property type="component" value="Unassembled WGS sequence"/>
</dbReference>
<organism evidence="1 2">
    <name type="scientific">Anopheles dirus</name>
    <dbReference type="NCBI Taxonomy" id="7168"/>
    <lineage>
        <taxon>Eukaryota</taxon>
        <taxon>Metazoa</taxon>
        <taxon>Ecdysozoa</taxon>
        <taxon>Arthropoda</taxon>
        <taxon>Hexapoda</taxon>
        <taxon>Insecta</taxon>
        <taxon>Pterygota</taxon>
        <taxon>Neoptera</taxon>
        <taxon>Endopterygota</taxon>
        <taxon>Diptera</taxon>
        <taxon>Nematocera</taxon>
        <taxon>Culicoidea</taxon>
        <taxon>Culicidae</taxon>
        <taxon>Anophelinae</taxon>
        <taxon>Anopheles</taxon>
    </lineage>
</organism>
<sequence>MHHTNTSSLVAKITVASRRSDSSAMRIVTIAWLLYRPLEINRTEVVPHRIVCSRSIRPRLRPQIVLARTSW</sequence>
<proteinExistence type="predicted"/>
<name>A0A182MZK3_9DIPT</name>
<dbReference type="EnsemblMetazoa" id="ADIR000808-RA">
    <property type="protein sequence ID" value="ADIR000808-PA"/>
    <property type="gene ID" value="ADIR000808"/>
</dbReference>
<dbReference type="VEuPathDB" id="VectorBase:ADIR000808"/>